<accession>A0A556TZ27</accession>
<sequence>MNNFIGDLVAFSASSSNQLLKCTNNQSLRTAWESTIPDTPASKSCYPAQSVPSSQIQRKNIAGTSSQSGEGVQESTNCDEQQLGRPSLAGSSVEVQPKQADQAGSSQPMEHRLLSSRKNSEDGEIRSTLPYVCEDCGMRFQNAVSRNRHQAQQHYTEENDPNERHEGEQEEHVTKKTLL</sequence>
<feature type="compositionally biased region" description="Polar residues" evidence="2">
    <location>
        <begin position="50"/>
        <end position="80"/>
    </location>
</feature>
<gene>
    <name evidence="4" type="ORF">Baya_7031</name>
</gene>
<evidence type="ECO:0000313" key="4">
    <source>
        <dbReference type="EMBL" id="TSL40952.1"/>
    </source>
</evidence>
<dbReference type="InterPro" id="IPR013087">
    <property type="entry name" value="Znf_C2H2_type"/>
</dbReference>
<dbReference type="GO" id="GO:0008270">
    <property type="term" value="F:zinc ion binding"/>
    <property type="evidence" value="ECO:0007669"/>
    <property type="project" value="UniProtKB-KW"/>
</dbReference>
<dbReference type="Proteomes" id="UP000319801">
    <property type="component" value="Unassembled WGS sequence"/>
</dbReference>
<name>A0A556TZ27_BAGYA</name>
<feature type="compositionally biased region" description="Basic and acidic residues" evidence="2">
    <location>
        <begin position="155"/>
        <end position="179"/>
    </location>
</feature>
<keyword evidence="1" id="KW-0479">Metal-binding</keyword>
<dbReference type="PROSITE" id="PS00028">
    <property type="entry name" value="ZINC_FINGER_C2H2_1"/>
    <property type="match status" value="1"/>
</dbReference>
<protein>
    <recommendedName>
        <fullName evidence="3">C2H2-type domain-containing protein</fullName>
    </recommendedName>
</protein>
<keyword evidence="5" id="KW-1185">Reference proteome</keyword>
<organism evidence="4 5">
    <name type="scientific">Bagarius yarrelli</name>
    <name type="common">Goonch</name>
    <name type="synonym">Bagrus yarrelli</name>
    <dbReference type="NCBI Taxonomy" id="175774"/>
    <lineage>
        <taxon>Eukaryota</taxon>
        <taxon>Metazoa</taxon>
        <taxon>Chordata</taxon>
        <taxon>Craniata</taxon>
        <taxon>Vertebrata</taxon>
        <taxon>Euteleostomi</taxon>
        <taxon>Actinopterygii</taxon>
        <taxon>Neopterygii</taxon>
        <taxon>Teleostei</taxon>
        <taxon>Ostariophysi</taxon>
        <taxon>Siluriformes</taxon>
        <taxon>Sisoridae</taxon>
        <taxon>Sisorinae</taxon>
        <taxon>Bagarius</taxon>
    </lineage>
</organism>
<evidence type="ECO:0000313" key="5">
    <source>
        <dbReference type="Proteomes" id="UP000319801"/>
    </source>
</evidence>
<reference evidence="4 5" key="1">
    <citation type="journal article" date="2019" name="Genome Biol. Evol.">
        <title>Whole-Genome Sequencing of the Giant Devil Catfish, Bagarius yarrelli.</title>
        <authorList>
            <person name="Jiang W."/>
            <person name="Lv Y."/>
            <person name="Cheng L."/>
            <person name="Yang K."/>
            <person name="Chao B."/>
            <person name="Wang X."/>
            <person name="Li Y."/>
            <person name="Pan X."/>
            <person name="You X."/>
            <person name="Zhang Y."/>
            <person name="Yang J."/>
            <person name="Li J."/>
            <person name="Zhang X."/>
            <person name="Liu S."/>
            <person name="Sun C."/>
            <person name="Yang J."/>
            <person name="Shi Q."/>
        </authorList>
    </citation>
    <scope>NUCLEOTIDE SEQUENCE [LARGE SCALE GENOMIC DNA]</scope>
    <source>
        <strain evidence="4">JWS20170419001</strain>
        <tissue evidence="4">Muscle</tissue>
    </source>
</reference>
<feature type="compositionally biased region" description="Basic and acidic residues" evidence="2">
    <location>
        <begin position="109"/>
        <end position="123"/>
    </location>
</feature>
<dbReference type="OrthoDB" id="8113227at2759"/>
<feature type="region of interest" description="Disordered" evidence="2">
    <location>
        <begin position="37"/>
        <end position="123"/>
    </location>
</feature>
<evidence type="ECO:0000256" key="1">
    <source>
        <dbReference type="PROSITE-ProRule" id="PRU00042"/>
    </source>
</evidence>
<keyword evidence="1" id="KW-0863">Zinc-finger</keyword>
<evidence type="ECO:0000256" key="2">
    <source>
        <dbReference type="SAM" id="MobiDB-lite"/>
    </source>
</evidence>
<evidence type="ECO:0000259" key="3">
    <source>
        <dbReference type="PROSITE" id="PS50157"/>
    </source>
</evidence>
<feature type="domain" description="C2H2-type" evidence="3">
    <location>
        <begin position="131"/>
        <end position="159"/>
    </location>
</feature>
<feature type="region of interest" description="Disordered" evidence="2">
    <location>
        <begin position="144"/>
        <end position="179"/>
    </location>
</feature>
<dbReference type="AlphaFoldDB" id="A0A556TZ27"/>
<comment type="caution">
    <text evidence="4">The sequence shown here is derived from an EMBL/GenBank/DDBJ whole genome shotgun (WGS) entry which is preliminary data.</text>
</comment>
<proteinExistence type="predicted"/>
<dbReference type="PROSITE" id="PS50157">
    <property type="entry name" value="ZINC_FINGER_C2H2_2"/>
    <property type="match status" value="1"/>
</dbReference>
<keyword evidence="1" id="KW-0862">Zinc</keyword>
<dbReference type="EMBL" id="VCAZ01000031">
    <property type="protein sequence ID" value="TSL40952.1"/>
    <property type="molecule type" value="Genomic_DNA"/>
</dbReference>